<accession>A0AAD4DV44</accession>
<gene>
    <name evidence="2" type="ORF">F5891DRAFT_717276</name>
</gene>
<evidence type="ECO:0008006" key="4">
    <source>
        <dbReference type="Google" id="ProtNLM"/>
    </source>
</evidence>
<feature type="chain" id="PRO_5042185627" description="Secreted protein" evidence="1">
    <location>
        <begin position="24"/>
        <end position="81"/>
    </location>
</feature>
<keyword evidence="1" id="KW-0732">Signal</keyword>
<dbReference type="GeneID" id="64667236"/>
<evidence type="ECO:0000313" key="3">
    <source>
        <dbReference type="Proteomes" id="UP001195769"/>
    </source>
</evidence>
<dbReference type="EMBL" id="JABBWK010000079">
    <property type="protein sequence ID" value="KAG1894501.1"/>
    <property type="molecule type" value="Genomic_DNA"/>
</dbReference>
<feature type="signal peptide" evidence="1">
    <location>
        <begin position="1"/>
        <end position="23"/>
    </location>
</feature>
<sequence length="81" mass="9103">MQFIRTPAVVLASIISILMAGKGLVHPTSKRGTPVITGTRVLFPYFHCFTRRKSTLWIQRGPWPFGSANERGFVWLQSSPT</sequence>
<dbReference type="AlphaFoldDB" id="A0AAD4DV44"/>
<proteinExistence type="predicted"/>
<keyword evidence="3" id="KW-1185">Reference proteome</keyword>
<name>A0AAD4DV44_9AGAM</name>
<evidence type="ECO:0000256" key="1">
    <source>
        <dbReference type="SAM" id="SignalP"/>
    </source>
</evidence>
<dbReference type="RefSeq" id="XP_041220077.1">
    <property type="nucleotide sequence ID" value="XM_041372938.1"/>
</dbReference>
<evidence type="ECO:0000313" key="2">
    <source>
        <dbReference type="EMBL" id="KAG1894501.1"/>
    </source>
</evidence>
<dbReference type="Proteomes" id="UP001195769">
    <property type="component" value="Unassembled WGS sequence"/>
</dbReference>
<comment type="caution">
    <text evidence="2">The sequence shown here is derived from an EMBL/GenBank/DDBJ whole genome shotgun (WGS) entry which is preliminary data.</text>
</comment>
<reference evidence="2" key="1">
    <citation type="journal article" date="2020" name="New Phytol.">
        <title>Comparative genomics reveals dynamic genome evolution in host specialist ectomycorrhizal fungi.</title>
        <authorList>
            <person name="Lofgren L.A."/>
            <person name="Nguyen N.H."/>
            <person name="Vilgalys R."/>
            <person name="Ruytinx J."/>
            <person name="Liao H.L."/>
            <person name="Branco S."/>
            <person name="Kuo A."/>
            <person name="LaButti K."/>
            <person name="Lipzen A."/>
            <person name="Andreopoulos W."/>
            <person name="Pangilinan J."/>
            <person name="Riley R."/>
            <person name="Hundley H."/>
            <person name="Na H."/>
            <person name="Barry K."/>
            <person name="Grigoriev I.V."/>
            <person name="Stajich J.E."/>
            <person name="Kennedy P.G."/>
        </authorList>
    </citation>
    <scope>NUCLEOTIDE SEQUENCE</scope>
    <source>
        <strain evidence="2">FC203</strain>
    </source>
</reference>
<protein>
    <recommendedName>
        <fullName evidence="4">Secreted protein</fullName>
    </recommendedName>
</protein>
<organism evidence="2 3">
    <name type="scientific">Suillus fuscotomentosus</name>
    <dbReference type="NCBI Taxonomy" id="1912939"/>
    <lineage>
        <taxon>Eukaryota</taxon>
        <taxon>Fungi</taxon>
        <taxon>Dikarya</taxon>
        <taxon>Basidiomycota</taxon>
        <taxon>Agaricomycotina</taxon>
        <taxon>Agaricomycetes</taxon>
        <taxon>Agaricomycetidae</taxon>
        <taxon>Boletales</taxon>
        <taxon>Suillineae</taxon>
        <taxon>Suillaceae</taxon>
        <taxon>Suillus</taxon>
    </lineage>
</organism>